<dbReference type="InterPro" id="IPR018060">
    <property type="entry name" value="HTH_AraC"/>
</dbReference>
<evidence type="ECO:0000313" key="11">
    <source>
        <dbReference type="EMBL" id="GGA66042.1"/>
    </source>
</evidence>
<comment type="catalytic activity">
    <reaction evidence="9">
        <text>a 6-O-methyl-2'-deoxyguanosine in DNA + L-cysteinyl-[protein] = S-methyl-L-cysteinyl-[protein] + a 2'-deoxyguanosine in DNA</text>
        <dbReference type="Rhea" id="RHEA:24000"/>
        <dbReference type="Rhea" id="RHEA-COMP:10131"/>
        <dbReference type="Rhea" id="RHEA-COMP:10132"/>
        <dbReference type="Rhea" id="RHEA-COMP:11367"/>
        <dbReference type="Rhea" id="RHEA-COMP:11368"/>
        <dbReference type="ChEBI" id="CHEBI:29950"/>
        <dbReference type="ChEBI" id="CHEBI:82612"/>
        <dbReference type="ChEBI" id="CHEBI:85445"/>
        <dbReference type="ChEBI" id="CHEBI:85448"/>
        <dbReference type="EC" id="2.1.1.63"/>
    </reaction>
</comment>
<protein>
    <recommendedName>
        <fullName evidence="10">HTH araC/xylS-type domain-containing protein</fullName>
    </recommendedName>
</protein>
<dbReference type="PROSITE" id="PS00041">
    <property type="entry name" value="HTH_ARAC_FAMILY_1"/>
    <property type="match status" value="1"/>
</dbReference>
<evidence type="ECO:0000256" key="5">
    <source>
        <dbReference type="ARBA" id="ARBA00023015"/>
    </source>
</evidence>
<dbReference type="InterPro" id="IPR001497">
    <property type="entry name" value="MethylDNA_cys_MeTrfase_AS"/>
</dbReference>
<dbReference type="Proteomes" id="UP000623419">
    <property type="component" value="Unassembled WGS sequence"/>
</dbReference>
<dbReference type="CDD" id="cd06445">
    <property type="entry name" value="ATase"/>
    <property type="match status" value="1"/>
</dbReference>
<keyword evidence="6" id="KW-0238">DNA-binding</keyword>
<dbReference type="PANTHER" id="PTHR10815">
    <property type="entry name" value="METHYLATED-DNA--PROTEIN-CYSTEINE METHYLTRANSFERASE"/>
    <property type="match status" value="1"/>
</dbReference>
<proteinExistence type="predicted"/>
<organism evidence="11 12">
    <name type="scientific">Arenimonas soli</name>
    <dbReference type="NCBI Taxonomy" id="2269504"/>
    <lineage>
        <taxon>Bacteria</taxon>
        <taxon>Pseudomonadati</taxon>
        <taxon>Pseudomonadota</taxon>
        <taxon>Gammaproteobacteria</taxon>
        <taxon>Lysobacterales</taxon>
        <taxon>Lysobacteraceae</taxon>
        <taxon>Arenimonas</taxon>
    </lineage>
</organism>
<dbReference type="InterPro" id="IPR036631">
    <property type="entry name" value="MGMT_N_sf"/>
</dbReference>
<evidence type="ECO:0000256" key="4">
    <source>
        <dbReference type="ARBA" id="ARBA00022763"/>
    </source>
</evidence>
<evidence type="ECO:0000256" key="3">
    <source>
        <dbReference type="ARBA" id="ARBA00022679"/>
    </source>
</evidence>
<keyword evidence="7" id="KW-0804">Transcription</keyword>
<dbReference type="InterPro" id="IPR014048">
    <property type="entry name" value="MethylDNA_cys_MeTrfase_DNA-bd"/>
</dbReference>
<evidence type="ECO:0000256" key="6">
    <source>
        <dbReference type="ARBA" id="ARBA00023125"/>
    </source>
</evidence>
<dbReference type="Gene3D" id="3.30.160.70">
    <property type="entry name" value="Methylated DNA-protein cysteine methyltransferase domain"/>
    <property type="match status" value="1"/>
</dbReference>
<dbReference type="Pfam" id="PF12833">
    <property type="entry name" value="HTH_18"/>
    <property type="match status" value="1"/>
</dbReference>
<dbReference type="EMBL" id="BMKC01000001">
    <property type="protein sequence ID" value="GGA66042.1"/>
    <property type="molecule type" value="Genomic_DNA"/>
</dbReference>
<evidence type="ECO:0000256" key="1">
    <source>
        <dbReference type="ARBA" id="ARBA00001286"/>
    </source>
</evidence>
<keyword evidence="4" id="KW-0227">DNA damage</keyword>
<dbReference type="SUPFAM" id="SSF46767">
    <property type="entry name" value="Methylated DNA-protein cysteine methyltransferase, C-terminal domain"/>
    <property type="match status" value="1"/>
</dbReference>
<keyword evidence="5" id="KW-0805">Transcription regulation</keyword>
<comment type="caution">
    <text evidence="11">The sequence shown here is derived from an EMBL/GenBank/DDBJ whole genome shotgun (WGS) entry which is preliminary data.</text>
</comment>
<keyword evidence="3" id="KW-0808">Transferase</keyword>
<dbReference type="InterPro" id="IPR036217">
    <property type="entry name" value="MethylDNA_cys_MeTrfase_DNAb"/>
</dbReference>
<name>A0ABQ1H8V9_9GAMM</name>
<dbReference type="Gene3D" id="1.10.10.10">
    <property type="entry name" value="Winged helix-like DNA-binding domain superfamily/Winged helix DNA-binding domain"/>
    <property type="match status" value="1"/>
</dbReference>
<gene>
    <name evidence="11" type="ORF">GCM10011521_00140</name>
</gene>
<dbReference type="InterPro" id="IPR036388">
    <property type="entry name" value="WH-like_DNA-bd_sf"/>
</dbReference>
<evidence type="ECO:0000313" key="12">
    <source>
        <dbReference type="Proteomes" id="UP000623419"/>
    </source>
</evidence>
<dbReference type="Gene3D" id="1.10.10.60">
    <property type="entry name" value="Homeodomain-like"/>
    <property type="match status" value="1"/>
</dbReference>
<dbReference type="SUPFAM" id="SSF46689">
    <property type="entry name" value="Homeodomain-like"/>
    <property type="match status" value="1"/>
</dbReference>
<evidence type="ECO:0000256" key="7">
    <source>
        <dbReference type="ARBA" id="ARBA00023163"/>
    </source>
</evidence>
<reference evidence="12" key="1">
    <citation type="journal article" date="2019" name="Int. J. Syst. Evol. Microbiol.">
        <title>The Global Catalogue of Microorganisms (GCM) 10K type strain sequencing project: providing services to taxonomists for standard genome sequencing and annotation.</title>
        <authorList>
            <consortium name="The Broad Institute Genomics Platform"/>
            <consortium name="The Broad Institute Genome Sequencing Center for Infectious Disease"/>
            <person name="Wu L."/>
            <person name="Ma J."/>
        </authorList>
    </citation>
    <scope>NUCLEOTIDE SEQUENCE [LARGE SCALE GENOMIC DNA]</scope>
    <source>
        <strain evidence="12">CGMCC 1.15905</strain>
    </source>
</reference>
<dbReference type="SMART" id="SM00342">
    <property type="entry name" value="HTH_ARAC"/>
    <property type="match status" value="1"/>
</dbReference>
<evidence type="ECO:0000256" key="2">
    <source>
        <dbReference type="ARBA" id="ARBA00022603"/>
    </source>
</evidence>
<dbReference type="PROSITE" id="PS00374">
    <property type="entry name" value="MGMT"/>
    <property type="match status" value="1"/>
</dbReference>
<dbReference type="NCBIfam" id="TIGR00589">
    <property type="entry name" value="ogt"/>
    <property type="match status" value="1"/>
</dbReference>
<evidence type="ECO:0000256" key="8">
    <source>
        <dbReference type="ARBA" id="ARBA00023204"/>
    </source>
</evidence>
<sequence length="293" mass="31732">MPANLARMERPPLAADPRLDQARRLLDDADLGLAELAAAVGLSATYLQRRFRQQFGISPAQYRAQRRLAGLKQGLRAGHDVTRALYDAGYGSPSRVYENGAARLGMAPQAYRRGGDGLDIRWSLVDTALGQALVAVTERGVCAVLLGDDPDALAKDLQSEFPRAALHRVDAGRDEFLAPRVRAVADALAQGRGSVPVELVGTAFQQRVWEALMRIPAGETRSYAELAVSLGMPRAARAVARACASNRVAVLVPCHRVIRGDGSLGGYRWGLPRKQALLDTETRQHPSARRKQA</sequence>
<dbReference type="InterPro" id="IPR009057">
    <property type="entry name" value="Homeodomain-like_sf"/>
</dbReference>
<dbReference type="PROSITE" id="PS01124">
    <property type="entry name" value="HTH_ARAC_FAMILY_2"/>
    <property type="match status" value="1"/>
</dbReference>
<evidence type="ECO:0000259" key="10">
    <source>
        <dbReference type="PROSITE" id="PS01124"/>
    </source>
</evidence>
<accession>A0ABQ1H8V9</accession>
<dbReference type="InterPro" id="IPR018062">
    <property type="entry name" value="HTH_AraC-typ_CS"/>
</dbReference>
<dbReference type="PANTHER" id="PTHR10815:SF14">
    <property type="entry name" value="BIFUNCTIONAL TRANSCRIPTIONAL ACTIVATOR_DNA REPAIR ENZYME ADA"/>
    <property type="match status" value="1"/>
</dbReference>
<dbReference type="SUPFAM" id="SSF53155">
    <property type="entry name" value="Methylated DNA-protein cysteine methyltransferase domain"/>
    <property type="match status" value="1"/>
</dbReference>
<keyword evidence="12" id="KW-1185">Reference proteome</keyword>
<evidence type="ECO:0000256" key="9">
    <source>
        <dbReference type="ARBA" id="ARBA00049348"/>
    </source>
</evidence>
<keyword evidence="2" id="KW-0489">Methyltransferase</keyword>
<comment type="catalytic activity">
    <reaction evidence="1">
        <text>a 4-O-methyl-thymidine in DNA + L-cysteinyl-[protein] = a thymidine in DNA + S-methyl-L-cysteinyl-[protein]</text>
        <dbReference type="Rhea" id="RHEA:53428"/>
        <dbReference type="Rhea" id="RHEA-COMP:10131"/>
        <dbReference type="Rhea" id="RHEA-COMP:10132"/>
        <dbReference type="Rhea" id="RHEA-COMP:13555"/>
        <dbReference type="Rhea" id="RHEA-COMP:13556"/>
        <dbReference type="ChEBI" id="CHEBI:29950"/>
        <dbReference type="ChEBI" id="CHEBI:82612"/>
        <dbReference type="ChEBI" id="CHEBI:137386"/>
        <dbReference type="ChEBI" id="CHEBI:137387"/>
        <dbReference type="EC" id="2.1.1.63"/>
    </reaction>
</comment>
<keyword evidence="8" id="KW-0234">DNA repair</keyword>
<feature type="domain" description="HTH araC/xylS-type" evidence="10">
    <location>
        <begin position="16"/>
        <end position="114"/>
    </location>
</feature>
<dbReference type="Pfam" id="PF01035">
    <property type="entry name" value="DNA_binding_1"/>
    <property type="match status" value="1"/>
</dbReference>